<evidence type="ECO:0000256" key="4">
    <source>
        <dbReference type="ARBA" id="ARBA00022452"/>
    </source>
</evidence>
<sequence>MKKTLVAVAVLAATGVASAQSTVTLFGVVDAAISGYKNQSETPFGVSVNKSQTAMTSSGYNNSRLGFRGTEDLGGGLAATFWLEAGMTNDNGLGAGTGGALIFNRRSTVSLSGVFGEVRLGKDFTPTFWNDTVFDAFGANGVGTNLITTASGGATFGVPNSGFQANPNYVRAVNSVGYFLPPNLGGIYGQFMYAFNEQVSYDPGGLTPPGSAAIAANPTLALTPNNARVGRYVGGRVGYAKGPLDVALAYGASTIGSNYFVGTTTTLNTWNLGASYDFGVVKLLGEYSNNKQNTDFAKNTFNPFGTTKPGANGAVVGVLIPVGVGMIRASYSEVKYNNVNANTLGLNPNPKADQFAIGYVHNLSRRTALYTTFSYLKDKDGAALAVTGSPGFYMGPVPGGPGSATPSKSLGYDVGIRHAF</sequence>
<evidence type="ECO:0000256" key="2">
    <source>
        <dbReference type="ARBA" id="ARBA00011233"/>
    </source>
</evidence>
<proteinExistence type="predicted"/>
<keyword evidence="8" id="KW-0626">Porin</keyword>
<dbReference type="InterPro" id="IPR050298">
    <property type="entry name" value="Gram-neg_bact_OMP"/>
</dbReference>
<keyword evidence="4" id="KW-1134">Transmembrane beta strand</keyword>
<evidence type="ECO:0000256" key="7">
    <source>
        <dbReference type="ARBA" id="ARBA00023065"/>
    </source>
</evidence>
<accession>A0ABT8SCD8</accession>
<name>A0ABT8SCD8_9BURK</name>
<organism evidence="13 14">
    <name type="scientific">Variovorax ginsengisoli</name>
    <dbReference type="NCBI Taxonomy" id="363844"/>
    <lineage>
        <taxon>Bacteria</taxon>
        <taxon>Pseudomonadati</taxon>
        <taxon>Pseudomonadota</taxon>
        <taxon>Betaproteobacteria</taxon>
        <taxon>Burkholderiales</taxon>
        <taxon>Comamonadaceae</taxon>
        <taxon>Variovorax</taxon>
    </lineage>
</organism>
<comment type="subunit">
    <text evidence="2">Homotrimer.</text>
</comment>
<dbReference type="InterPro" id="IPR033900">
    <property type="entry name" value="Gram_neg_porin_domain"/>
</dbReference>
<keyword evidence="5" id="KW-0812">Transmembrane</keyword>
<evidence type="ECO:0000256" key="10">
    <source>
        <dbReference type="ARBA" id="ARBA00023237"/>
    </source>
</evidence>
<keyword evidence="6 11" id="KW-0732">Signal</keyword>
<comment type="subcellular location">
    <subcellularLocation>
        <location evidence="1">Cell outer membrane</location>
        <topology evidence="1">Multi-pass membrane protein</topology>
    </subcellularLocation>
</comment>
<evidence type="ECO:0000256" key="8">
    <source>
        <dbReference type="ARBA" id="ARBA00023114"/>
    </source>
</evidence>
<dbReference type="Proteomes" id="UP001169027">
    <property type="component" value="Unassembled WGS sequence"/>
</dbReference>
<dbReference type="InterPro" id="IPR002299">
    <property type="entry name" value="Porin_Neis"/>
</dbReference>
<keyword evidence="9" id="KW-0472">Membrane</keyword>
<keyword evidence="14" id="KW-1185">Reference proteome</keyword>
<dbReference type="Pfam" id="PF13609">
    <property type="entry name" value="Porin_4"/>
    <property type="match status" value="1"/>
</dbReference>
<evidence type="ECO:0000313" key="13">
    <source>
        <dbReference type="EMBL" id="MDO1536579.1"/>
    </source>
</evidence>
<comment type="caution">
    <text evidence="13">The sequence shown here is derived from an EMBL/GenBank/DDBJ whole genome shotgun (WGS) entry which is preliminary data.</text>
</comment>
<dbReference type="CDD" id="cd00342">
    <property type="entry name" value="gram_neg_porins"/>
    <property type="match status" value="1"/>
</dbReference>
<keyword evidence="3" id="KW-0813">Transport</keyword>
<gene>
    <name evidence="13" type="ORF">Q2T77_30285</name>
</gene>
<evidence type="ECO:0000256" key="9">
    <source>
        <dbReference type="ARBA" id="ARBA00023136"/>
    </source>
</evidence>
<evidence type="ECO:0000256" key="11">
    <source>
        <dbReference type="SAM" id="SignalP"/>
    </source>
</evidence>
<dbReference type="PRINTS" id="PR00184">
    <property type="entry name" value="NEISSPPORIN"/>
</dbReference>
<evidence type="ECO:0000256" key="5">
    <source>
        <dbReference type="ARBA" id="ARBA00022692"/>
    </source>
</evidence>
<feature type="chain" id="PRO_5047335322" evidence="11">
    <location>
        <begin position="20"/>
        <end position="420"/>
    </location>
</feature>
<evidence type="ECO:0000256" key="6">
    <source>
        <dbReference type="ARBA" id="ARBA00022729"/>
    </source>
</evidence>
<evidence type="ECO:0000256" key="1">
    <source>
        <dbReference type="ARBA" id="ARBA00004571"/>
    </source>
</evidence>
<dbReference type="SUPFAM" id="SSF56935">
    <property type="entry name" value="Porins"/>
    <property type="match status" value="1"/>
</dbReference>
<dbReference type="EMBL" id="JAUKVY010000029">
    <property type="protein sequence ID" value="MDO1536579.1"/>
    <property type="molecule type" value="Genomic_DNA"/>
</dbReference>
<dbReference type="InterPro" id="IPR023614">
    <property type="entry name" value="Porin_dom_sf"/>
</dbReference>
<dbReference type="RefSeq" id="WP_301814684.1">
    <property type="nucleotide sequence ID" value="NZ_JAUJZH010000029.1"/>
</dbReference>
<evidence type="ECO:0000259" key="12">
    <source>
        <dbReference type="Pfam" id="PF13609"/>
    </source>
</evidence>
<dbReference type="PANTHER" id="PTHR34501:SF9">
    <property type="entry name" value="MAJOR OUTER MEMBRANE PROTEIN P.IA"/>
    <property type="match status" value="1"/>
</dbReference>
<dbReference type="Gene3D" id="2.40.160.10">
    <property type="entry name" value="Porin"/>
    <property type="match status" value="1"/>
</dbReference>
<feature type="signal peptide" evidence="11">
    <location>
        <begin position="1"/>
        <end position="19"/>
    </location>
</feature>
<keyword evidence="7" id="KW-0406">Ion transport</keyword>
<feature type="domain" description="Porin" evidence="12">
    <location>
        <begin position="7"/>
        <end position="380"/>
    </location>
</feature>
<reference evidence="13" key="1">
    <citation type="submission" date="2023-06" db="EMBL/GenBank/DDBJ databases">
        <authorList>
            <person name="Jiang Y."/>
            <person name="Liu Q."/>
        </authorList>
    </citation>
    <scope>NUCLEOTIDE SEQUENCE</scope>
    <source>
        <strain evidence="13">CGMCC 1.12090</strain>
    </source>
</reference>
<protein>
    <submittedName>
        <fullName evidence="13">Porin</fullName>
    </submittedName>
</protein>
<evidence type="ECO:0000256" key="3">
    <source>
        <dbReference type="ARBA" id="ARBA00022448"/>
    </source>
</evidence>
<dbReference type="PANTHER" id="PTHR34501">
    <property type="entry name" value="PROTEIN YDDL-RELATED"/>
    <property type="match status" value="1"/>
</dbReference>
<evidence type="ECO:0000313" key="14">
    <source>
        <dbReference type="Proteomes" id="UP001169027"/>
    </source>
</evidence>
<keyword evidence="10" id="KW-0998">Cell outer membrane</keyword>